<organism evidence="1 2">
    <name type="scientific">Sphingobacterium paludis</name>
    <dbReference type="NCBI Taxonomy" id="1476465"/>
    <lineage>
        <taxon>Bacteria</taxon>
        <taxon>Pseudomonadati</taxon>
        <taxon>Bacteroidota</taxon>
        <taxon>Sphingobacteriia</taxon>
        <taxon>Sphingobacteriales</taxon>
        <taxon>Sphingobacteriaceae</taxon>
        <taxon>Sphingobacterium</taxon>
    </lineage>
</organism>
<reference evidence="1 2" key="1">
    <citation type="submission" date="2019-03" db="EMBL/GenBank/DDBJ databases">
        <title>Genomic Encyclopedia of Type Strains, Phase III (KMG-III): the genomes of soil and plant-associated and newly described type strains.</title>
        <authorList>
            <person name="Whitman W."/>
        </authorList>
    </citation>
    <scope>NUCLEOTIDE SEQUENCE [LARGE SCALE GENOMIC DNA]</scope>
    <source>
        <strain evidence="1 2">CGMCC 1.12801</strain>
    </source>
</reference>
<accession>A0A4R7CSV7</accession>
<gene>
    <name evidence="1" type="ORF">B0I21_11171</name>
</gene>
<name>A0A4R7CSV7_9SPHI</name>
<evidence type="ECO:0000313" key="1">
    <source>
        <dbReference type="EMBL" id="TDS08942.1"/>
    </source>
</evidence>
<evidence type="ECO:0000313" key="2">
    <source>
        <dbReference type="Proteomes" id="UP000294752"/>
    </source>
</evidence>
<sequence>MLVIPIANHPNKNERTNKHLKSDKHTVKSQSNYCAMHENLFFKKSYFEDITVK</sequence>
<comment type="caution">
    <text evidence="1">The sequence shown here is derived from an EMBL/GenBank/DDBJ whole genome shotgun (WGS) entry which is preliminary data.</text>
</comment>
<protein>
    <submittedName>
        <fullName evidence="1">Uncharacterized protein</fullName>
    </submittedName>
</protein>
<dbReference type="AlphaFoldDB" id="A0A4R7CSV7"/>
<dbReference type="Proteomes" id="UP000294752">
    <property type="component" value="Unassembled WGS sequence"/>
</dbReference>
<dbReference type="EMBL" id="SNZV01000011">
    <property type="protein sequence ID" value="TDS08942.1"/>
    <property type="molecule type" value="Genomic_DNA"/>
</dbReference>
<proteinExistence type="predicted"/>
<keyword evidence="2" id="KW-1185">Reference proteome</keyword>